<dbReference type="SUPFAM" id="SSF56784">
    <property type="entry name" value="HAD-like"/>
    <property type="match status" value="1"/>
</dbReference>
<dbReference type="SUPFAM" id="SSF81665">
    <property type="entry name" value="Calcium ATPase, transmembrane domain M"/>
    <property type="match status" value="1"/>
</dbReference>
<organism evidence="10 11">
    <name type="scientific">SAR324 cluster bacterium</name>
    <dbReference type="NCBI Taxonomy" id="2024889"/>
    <lineage>
        <taxon>Bacteria</taxon>
        <taxon>Deltaproteobacteria</taxon>
        <taxon>SAR324 cluster</taxon>
    </lineage>
</organism>
<dbReference type="NCBIfam" id="TIGR01494">
    <property type="entry name" value="ATPase_P-type"/>
    <property type="match status" value="1"/>
</dbReference>
<dbReference type="Proteomes" id="UP000524246">
    <property type="component" value="Unassembled WGS sequence"/>
</dbReference>
<keyword evidence="7 9" id="KW-1133">Transmembrane helix</keyword>
<protein>
    <submittedName>
        <fullName evidence="10">Heavy metal translocating P-type ATPase</fullName>
    </submittedName>
</protein>
<gene>
    <name evidence="10" type="ORF">GYA55_10070</name>
</gene>
<proteinExistence type="inferred from homology"/>
<evidence type="ECO:0000256" key="9">
    <source>
        <dbReference type="RuleBase" id="RU362081"/>
    </source>
</evidence>
<dbReference type="GO" id="GO:0043682">
    <property type="term" value="F:P-type divalent copper transporter activity"/>
    <property type="evidence" value="ECO:0007669"/>
    <property type="project" value="TreeGrafter"/>
</dbReference>
<feature type="transmembrane region" description="Helical" evidence="9">
    <location>
        <begin position="76"/>
        <end position="100"/>
    </location>
</feature>
<comment type="caution">
    <text evidence="9">Lacks conserved residue(s) required for the propagation of feature annotation.</text>
</comment>
<evidence type="ECO:0000256" key="5">
    <source>
        <dbReference type="ARBA" id="ARBA00022840"/>
    </source>
</evidence>
<evidence type="ECO:0000256" key="4">
    <source>
        <dbReference type="ARBA" id="ARBA00022741"/>
    </source>
</evidence>
<name>A0A7X9FSG3_9DELT</name>
<dbReference type="InterPro" id="IPR036412">
    <property type="entry name" value="HAD-like_sf"/>
</dbReference>
<evidence type="ECO:0000256" key="6">
    <source>
        <dbReference type="ARBA" id="ARBA00022967"/>
    </source>
</evidence>
<dbReference type="NCBIfam" id="TIGR01525">
    <property type="entry name" value="ATPase-IB_hvy"/>
    <property type="match status" value="1"/>
</dbReference>
<keyword evidence="9" id="KW-0479">Metal-binding</keyword>
<keyword evidence="3 9" id="KW-0812">Transmembrane</keyword>
<dbReference type="Pfam" id="PF00702">
    <property type="entry name" value="Hydrolase"/>
    <property type="match status" value="1"/>
</dbReference>
<evidence type="ECO:0000256" key="7">
    <source>
        <dbReference type="ARBA" id="ARBA00022989"/>
    </source>
</evidence>
<dbReference type="GO" id="GO:0005886">
    <property type="term" value="C:plasma membrane"/>
    <property type="evidence" value="ECO:0007669"/>
    <property type="project" value="UniProtKB-SubCell"/>
</dbReference>
<dbReference type="EMBL" id="JAAZON010000456">
    <property type="protein sequence ID" value="NMC63497.1"/>
    <property type="molecule type" value="Genomic_DNA"/>
</dbReference>
<sequence>NGNLKILSNAVGEHSVLSNIIKLVTDAQRRKPKIQRLGDAVSAWFVPFVLIVSLLTLGVCYGFLELDFQASLLRAVAVLVIACPCAMGLATPTAVMVGLGRAAKHGILIKGADTAERLAGVQTVIFDKTGTLSTGQFIVSKIDTRLEDTEYIKSVVLSLERYSSHPIARSLVSSFKDAKEIKFQEVQETKGVGIKGKDSLGNVFEIRGNVNRVSENDILENDLLVLKNGNVIGELSIADEIKKEAFFTINELNELGIRSVLLSGDSKEKCEKIAQLLGITQVYAQKKPDEKLSLVQEISESSTSAFVGDGINDAPSLAGASVGISLSDATEAAIQSAQVLLLHSRIDYLVTAIKLSRLTYSTIKQNLFWAFCYNIVAIPMAAAGCLSPMLAALAMAMSDVVVIGNSLRLRTAGLN</sequence>
<accession>A0A7X9FSG3</accession>
<dbReference type="InterPro" id="IPR023299">
    <property type="entry name" value="ATPase_P-typ_cyto_dom_N"/>
</dbReference>
<dbReference type="PRINTS" id="PR00119">
    <property type="entry name" value="CATATPASE"/>
</dbReference>
<evidence type="ECO:0000313" key="10">
    <source>
        <dbReference type="EMBL" id="NMC63497.1"/>
    </source>
</evidence>
<dbReference type="PANTHER" id="PTHR43520">
    <property type="entry name" value="ATP7, ISOFORM B"/>
    <property type="match status" value="1"/>
</dbReference>
<dbReference type="GO" id="GO:0016887">
    <property type="term" value="F:ATP hydrolysis activity"/>
    <property type="evidence" value="ECO:0007669"/>
    <property type="project" value="InterPro"/>
</dbReference>
<reference evidence="10 11" key="1">
    <citation type="journal article" date="2020" name="Biotechnol. Biofuels">
        <title>New insights from the biogas microbiome by comprehensive genome-resolved metagenomics of nearly 1600 species originating from multiple anaerobic digesters.</title>
        <authorList>
            <person name="Campanaro S."/>
            <person name="Treu L."/>
            <person name="Rodriguez-R L.M."/>
            <person name="Kovalovszki A."/>
            <person name="Ziels R.M."/>
            <person name="Maus I."/>
            <person name="Zhu X."/>
            <person name="Kougias P.G."/>
            <person name="Basile A."/>
            <person name="Luo G."/>
            <person name="Schluter A."/>
            <person name="Konstantinidis K.T."/>
            <person name="Angelidaki I."/>
        </authorList>
    </citation>
    <scope>NUCLEOTIDE SEQUENCE [LARGE SCALE GENOMIC DNA]</scope>
    <source>
        <strain evidence="10">AS27yjCOA_65</strain>
    </source>
</reference>
<evidence type="ECO:0000256" key="2">
    <source>
        <dbReference type="ARBA" id="ARBA00006024"/>
    </source>
</evidence>
<comment type="caution">
    <text evidence="10">The sequence shown here is derived from an EMBL/GenBank/DDBJ whole genome shotgun (WGS) entry which is preliminary data.</text>
</comment>
<feature type="transmembrane region" description="Helical" evidence="9">
    <location>
        <begin position="40"/>
        <end position="64"/>
    </location>
</feature>
<keyword evidence="5 9" id="KW-0067">ATP-binding</keyword>
<dbReference type="InterPro" id="IPR023214">
    <property type="entry name" value="HAD_sf"/>
</dbReference>
<dbReference type="GO" id="GO:0005507">
    <property type="term" value="F:copper ion binding"/>
    <property type="evidence" value="ECO:0007669"/>
    <property type="project" value="TreeGrafter"/>
</dbReference>
<feature type="non-terminal residue" evidence="10">
    <location>
        <position position="1"/>
    </location>
</feature>
<dbReference type="Gene3D" id="3.40.50.1000">
    <property type="entry name" value="HAD superfamily/HAD-like"/>
    <property type="match status" value="1"/>
</dbReference>
<keyword evidence="8 9" id="KW-0472">Membrane</keyword>
<keyword evidence="6" id="KW-1278">Translocase</keyword>
<dbReference type="AlphaFoldDB" id="A0A7X9FSG3"/>
<keyword evidence="9" id="KW-1003">Cell membrane</keyword>
<dbReference type="Gene3D" id="1.20.1110.10">
    <property type="entry name" value="Calcium-transporting ATPase, transmembrane domain"/>
    <property type="match status" value="1"/>
</dbReference>
<dbReference type="PANTHER" id="PTHR43520:SF8">
    <property type="entry name" value="P-TYPE CU(+) TRANSPORTER"/>
    <property type="match status" value="1"/>
</dbReference>
<dbReference type="InterPro" id="IPR027256">
    <property type="entry name" value="P-typ_ATPase_IB"/>
</dbReference>
<evidence type="ECO:0000256" key="1">
    <source>
        <dbReference type="ARBA" id="ARBA00004141"/>
    </source>
</evidence>
<keyword evidence="4 9" id="KW-0547">Nucleotide-binding</keyword>
<dbReference type="Gene3D" id="3.40.1110.10">
    <property type="entry name" value="Calcium-transporting ATPase, cytoplasmic domain N"/>
    <property type="match status" value="1"/>
</dbReference>
<comment type="similarity">
    <text evidence="2 9">Belongs to the cation transport ATPase (P-type) (TC 3.A.3) family. Type IB subfamily.</text>
</comment>
<dbReference type="InterPro" id="IPR001757">
    <property type="entry name" value="P_typ_ATPase"/>
</dbReference>
<evidence type="ECO:0000256" key="3">
    <source>
        <dbReference type="ARBA" id="ARBA00022692"/>
    </source>
</evidence>
<feature type="transmembrane region" description="Helical" evidence="9">
    <location>
        <begin position="366"/>
        <end position="383"/>
    </location>
</feature>
<evidence type="ECO:0000256" key="8">
    <source>
        <dbReference type="ARBA" id="ARBA00023136"/>
    </source>
</evidence>
<dbReference type="GO" id="GO:0005524">
    <property type="term" value="F:ATP binding"/>
    <property type="evidence" value="ECO:0007669"/>
    <property type="project" value="UniProtKB-UniRule"/>
</dbReference>
<dbReference type="GO" id="GO:0055070">
    <property type="term" value="P:copper ion homeostasis"/>
    <property type="evidence" value="ECO:0007669"/>
    <property type="project" value="TreeGrafter"/>
</dbReference>
<evidence type="ECO:0000313" key="11">
    <source>
        <dbReference type="Proteomes" id="UP000524246"/>
    </source>
</evidence>
<comment type="subcellular location">
    <subcellularLocation>
        <location evidence="9">Cell membrane</location>
    </subcellularLocation>
    <subcellularLocation>
        <location evidence="1">Membrane</location>
        <topology evidence="1">Multi-pass membrane protein</topology>
    </subcellularLocation>
</comment>
<dbReference type="InterPro" id="IPR023298">
    <property type="entry name" value="ATPase_P-typ_TM_dom_sf"/>
</dbReference>